<organism evidence="3 4">
    <name type="scientific">Agrilutibacter niabensis</name>
    <dbReference type="NCBI Taxonomy" id="380628"/>
    <lineage>
        <taxon>Bacteria</taxon>
        <taxon>Pseudomonadati</taxon>
        <taxon>Pseudomonadota</taxon>
        <taxon>Gammaproteobacteria</taxon>
        <taxon>Lysobacterales</taxon>
        <taxon>Lysobacteraceae</taxon>
        <taxon>Agrilutibacter</taxon>
    </lineage>
</organism>
<gene>
    <name evidence="3" type="ORF">J2X04_002901</name>
</gene>
<keyword evidence="4" id="KW-1185">Reference proteome</keyword>
<dbReference type="Proteomes" id="UP001267878">
    <property type="component" value="Unassembled WGS sequence"/>
</dbReference>
<dbReference type="Gene3D" id="3.10.450.160">
    <property type="entry name" value="inner membrane protein cigr"/>
    <property type="match status" value="1"/>
</dbReference>
<evidence type="ECO:0000256" key="1">
    <source>
        <dbReference type="SAM" id="MobiDB-lite"/>
    </source>
</evidence>
<sequence>MRKLIIVTLAAGAFAAAPVLAGHGPEHKDHVATAGHGPKAEGHHDNGLHRGWQKQAWKRGDRIVWADVDRSYYVDDYRTYRLAAPPEGYRWIRPMDDRYLLVDVASGIVAQALGY</sequence>
<dbReference type="EMBL" id="JAVDVW010000002">
    <property type="protein sequence ID" value="MDR7100520.1"/>
    <property type="molecule type" value="Genomic_DNA"/>
</dbReference>
<protein>
    <submittedName>
        <fullName evidence="3">Ni/Co efflux regulator RcnB</fullName>
    </submittedName>
</protein>
<evidence type="ECO:0000256" key="2">
    <source>
        <dbReference type="SAM" id="SignalP"/>
    </source>
</evidence>
<proteinExistence type="predicted"/>
<dbReference type="InterPro" id="IPR024572">
    <property type="entry name" value="RcnB"/>
</dbReference>
<reference evidence="3 4" key="1">
    <citation type="submission" date="2023-07" db="EMBL/GenBank/DDBJ databases">
        <title>Sorghum-associated microbial communities from plants grown in Nebraska, USA.</title>
        <authorList>
            <person name="Schachtman D."/>
        </authorList>
    </citation>
    <scope>NUCLEOTIDE SEQUENCE [LARGE SCALE GENOMIC DNA]</scope>
    <source>
        <strain evidence="3 4">BE187</strain>
    </source>
</reference>
<comment type="caution">
    <text evidence="3">The sequence shown here is derived from an EMBL/GenBank/DDBJ whole genome shotgun (WGS) entry which is preliminary data.</text>
</comment>
<feature type="signal peptide" evidence="2">
    <location>
        <begin position="1"/>
        <end position="21"/>
    </location>
</feature>
<evidence type="ECO:0000313" key="3">
    <source>
        <dbReference type="EMBL" id="MDR7100520.1"/>
    </source>
</evidence>
<accession>A0ABU1VT48</accession>
<dbReference type="RefSeq" id="WP_310055371.1">
    <property type="nucleotide sequence ID" value="NZ_JAVDVW010000002.1"/>
</dbReference>
<keyword evidence="2" id="KW-0732">Signal</keyword>
<evidence type="ECO:0000313" key="4">
    <source>
        <dbReference type="Proteomes" id="UP001267878"/>
    </source>
</evidence>
<feature type="region of interest" description="Disordered" evidence="1">
    <location>
        <begin position="25"/>
        <end position="48"/>
    </location>
</feature>
<feature type="compositionally biased region" description="Basic and acidic residues" evidence="1">
    <location>
        <begin position="38"/>
        <end position="48"/>
    </location>
</feature>
<dbReference type="Pfam" id="PF11776">
    <property type="entry name" value="RcnB"/>
    <property type="match status" value="1"/>
</dbReference>
<feature type="chain" id="PRO_5045095779" evidence="2">
    <location>
        <begin position="22"/>
        <end position="115"/>
    </location>
</feature>
<name>A0ABU1VT48_9GAMM</name>